<feature type="compositionally biased region" description="Basic residues" evidence="1">
    <location>
        <begin position="116"/>
        <end position="128"/>
    </location>
</feature>
<comment type="caution">
    <text evidence="2">The sequence shown here is derived from an EMBL/GenBank/DDBJ whole genome shotgun (WGS) entry which is preliminary data.</text>
</comment>
<keyword evidence="3" id="KW-1185">Reference proteome</keyword>
<protein>
    <submittedName>
        <fullName evidence="2">Uncharacterized protein</fullName>
    </submittedName>
</protein>
<feature type="region of interest" description="Disordered" evidence="1">
    <location>
        <begin position="96"/>
        <end position="140"/>
    </location>
</feature>
<reference evidence="2 3" key="1">
    <citation type="submission" date="2019-08" db="EMBL/GenBank/DDBJ databases">
        <authorList>
            <person name="Seo Y.L."/>
        </authorList>
    </citation>
    <scope>NUCLEOTIDE SEQUENCE [LARGE SCALE GENOMIC DNA]</scope>
    <source>
        <strain evidence="2 3">MaA-C15</strain>
    </source>
</reference>
<dbReference type="AlphaFoldDB" id="A0A5D4GP85"/>
<dbReference type="RefSeq" id="WP_148917041.1">
    <property type="nucleotide sequence ID" value="NZ_VSZS01000068.1"/>
</dbReference>
<evidence type="ECO:0000313" key="2">
    <source>
        <dbReference type="EMBL" id="TYR29733.1"/>
    </source>
</evidence>
<accession>A0A5D4GP85</accession>
<evidence type="ECO:0000256" key="1">
    <source>
        <dbReference type="SAM" id="MobiDB-lite"/>
    </source>
</evidence>
<reference evidence="2 3" key="2">
    <citation type="submission" date="2019-09" db="EMBL/GenBank/DDBJ databases">
        <title>Mesorhizobium sp. MaA-C15 isolated from Microcystis aeruginosa.</title>
        <authorList>
            <person name="Jeong S.E."/>
            <person name="Jin H.M."/>
            <person name="Jeon C.O."/>
        </authorList>
    </citation>
    <scope>NUCLEOTIDE SEQUENCE [LARGE SCALE GENOMIC DNA]</scope>
    <source>
        <strain evidence="2 3">MaA-C15</strain>
    </source>
</reference>
<dbReference type="EMBL" id="VSZS01000068">
    <property type="protein sequence ID" value="TYR29733.1"/>
    <property type="molecule type" value="Genomic_DNA"/>
</dbReference>
<dbReference type="Proteomes" id="UP000323258">
    <property type="component" value="Unassembled WGS sequence"/>
</dbReference>
<sequence>MDWNRAIERNREALGRVLAMLVAMAGLAAGQSKTAGPQSGSTPAAGGPPDCRLPSADCRPTLPRHLHRAVLRLLRPAESAARRLIIVMARELPDPELRGQSAGLEGQRGTEPHPPAHSHKARLARRRHRDEAGRRKPVPALPLFDPLPRWRATRRSASPGVPRISLPGYTVPAPIAPRLAPMPHDAIDAARLGQRLHALEAALDDLPGHARRFVRWRARRDAGARRGVARRVWPLRPGRPPGWRRPGLSRRGGHEIHVLLDDLHGVALMAMERADTS</sequence>
<proteinExistence type="predicted"/>
<gene>
    <name evidence="2" type="ORF">FY036_23125</name>
</gene>
<name>A0A5D4GP85_9HYPH</name>
<feature type="region of interest" description="Disordered" evidence="1">
    <location>
        <begin position="31"/>
        <end position="56"/>
    </location>
</feature>
<dbReference type="OrthoDB" id="8101535at2"/>
<evidence type="ECO:0000313" key="3">
    <source>
        <dbReference type="Proteomes" id="UP000323258"/>
    </source>
</evidence>
<feature type="compositionally biased region" description="Polar residues" evidence="1">
    <location>
        <begin position="31"/>
        <end position="42"/>
    </location>
</feature>
<organism evidence="2 3">
    <name type="scientific">Neoaquamicrobium microcysteis</name>
    <dbReference type="NCBI Taxonomy" id="2682781"/>
    <lineage>
        <taxon>Bacteria</taxon>
        <taxon>Pseudomonadati</taxon>
        <taxon>Pseudomonadota</taxon>
        <taxon>Alphaproteobacteria</taxon>
        <taxon>Hyphomicrobiales</taxon>
        <taxon>Phyllobacteriaceae</taxon>
        <taxon>Neoaquamicrobium</taxon>
    </lineage>
</organism>